<evidence type="ECO:0000313" key="1">
    <source>
        <dbReference type="EMBL" id="AKS43408.1"/>
    </source>
</evidence>
<organism evidence="1 2">
    <name type="scientific">Wenzhouxiangella marina</name>
    <dbReference type="NCBI Taxonomy" id="1579979"/>
    <lineage>
        <taxon>Bacteria</taxon>
        <taxon>Pseudomonadati</taxon>
        <taxon>Pseudomonadota</taxon>
        <taxon>Gammaproteobacteria</taxon>
        <taxon>Chromatiales</taxon>
        <taxon>Wenzhouxiangellaceae</taxon>
        <taxon>Wenzhouxiangella</taxon>
    </lineage>
</organism>
<sequence length="172" mass="19821">MPRIPALIFLPFALLFTGPSVHAAEIERIDLHQREAVQIQHQRRVGNLRAQAQRQGWIVRVPQLFVYLSDRSPVFHMDGLRSRFERQLDWAVERSRIERTTIDLDRLLANTETHDGGIYGLEDLPEGDLYIVLYRGEDCADCDAVDATVVEWLEGLGEVDVVWLDIAMDRVR</sequence>
<dbReference type="PATRIC" id="fig|1579979.3.peg.3127"/>
<protein>
    <submittedName>
        <fullName evidence="1">Uncharacterized protein</fullName>
    </submittedName>
</protein>
<dbReference type="STRING" id="1579979.WM2015_3056"/>
<dbReference type="EMBL" id="CP012154">
    <property type="protein sequence ID" value="AKS43408.1"/>
    <property type="molecule type" value="Genomic_DNA"/>
</dbReference>
<proteinExistence type="predicted"/>
<dbReference type="RefSeq" id="WP_049726896.1">
    <property type="nucleotide sequence ID" value="NZ_CP012154.1"/>
</dbReference>
<accession>A0A0K0Y0D6</accession>
<dbReference type="KEGG" id="wma:WM2015_3056"/>
<dbReference type="AlphaFoldDB" id="A0A0K0Y0D6"/>
<evidence type="ECO:0000313" key="2">
    <source>
        <dbReference type="Proteomes" id="UP000066624"/>
    </source>
</evidence>
<dbReference type="Proteomes" id="UP000066624">
    <property type="component" value="Chromosome"/>
</dbReference>
<name>A0A0K0Y0D6_9GAMM</name>
<keyword evidence="2" id="KW-1185">Reference proteome</keyword>
<dbReference type="OrthoDB" id="5801576at2"/>
<gene>
    <name evidence="1" type="ORF">WM2015_3056</name>
</gene>
<reference evidence="1 2" key="1">
    <citation type="submission" date="2015-07" db="EMBL/GenBank/DDBJ databases">
        <authorList>
            <person name="Noorani M."/>
        </authorList>
    </citation>
    <scope>NUCLEOTIDE SEQUENCE [LARGE SCALE GENOMIC DNA]</scope>
    <source>
        <strain evidence="1 2">KCTC 42284</strain>
    </source>
</reference>